<dbReference type="HOGENOM" id="CLU_016733_0_0_6"/>
<dbReference type="InterPro" id="IPR050537">
    <property type="entry name" value="2-oxoacid_dehydrogenase"/>
</dbReference>
<dbReference type="KEGG" id="dno:DNO_0331"/>
<dbReference type="EC" id="2.3.1.61" evidence="10"/>
<evidence type="ECO:0000313" key="12">
    <source>
        <dbReference type="EMBL" id="ABQ14067.1"/>
    </source>
</evidence>
<reference evidence="12 13" key="1">
    <citation type="journal article" date="2007" name="Nat. Biotechnol.">
        <title>Genome sequence and identification of candidate vaccine antigens from the animal pathogen Dichelobacter nodosus.</title>
        <authorList>
            <person name="Myers G.S."/>
            <person name="Parker D."/>
            <person name="Al-Hasani K."/>
            <person name="Kennan R.M."/>
            <person name="Seemann T."/>
            <person name="Ren Q."/>
            <person name="Badger J.H."/>
            <person name="Selengut J.D."/>
            <person name="Deboy R.T."/>
            <person name="Tettelin H."/>
            <person name="Boyce J.D."/>
            <person name="McCarl V.P."/>
            <person name="Han X."/>
            <person name="Nelson W.C."/>
            <person name="Madupu R."/>
            <person name="Mohamoud Y."/>
            <person name="Holley T."/>
            <person name="Fedorova N."/>
            <person name="Khouri H."/>
            <person name="Bottomley S.P."/>
            <person name="Whittington R.J."/>
            <person name="Adler B."/>
            <person name="Songer J.G."/>
            <person name="Rood J.I."/>
            <person name="Paulsen I.T."/>
        </authorList>
    </citation>
    <scope>NUCLEOTIDE SEQUENCE [LARGE SCALE GENOMIC DNA]</scope>
    <source>
        <strain evidence="12 13">VCS1703A</strain>
    </source>
</reference>
<dbReference type="UniPathway" id="UPA00868">
    <property type="reaction ID" value="UER00840"/>
</dbReference>
<evidence type="ECO:0000313" key="13">
    <source>
        <dbReference type="Proteomes" id="UP000000248"/>
    </source>
</evidence>
<dbReference type="SUPFAM" id="SSF52777">
    <property type="entry name" value="CoA-dependent acyltransferases"/>
    <property type="match status" value="1"/>
</dbReference>
<comment type="similarity">
    <text evidence="4">Belongs to the 2-oxoacid dehydrogenase family.</text>
</comment>
<dbReference type="GO" id="GO:0004149">
    <property type="term" value="F:dihydrolipoyllysine-residue succinyltransferase activity"/>
    <property type="evidence" value="ECO:0007669"/>
    <property type="project" value="UniProtKB-UniRule"/>
</dbReference>
<comment type="cofactor">
    <cofactor evidence="1">
        <name>(R)-lipoate</name>
        <dbReference type="ChEBI" id="CHEBI:83088"/>
    </cofactor>
</comment>
<dbReference type="Proteomes" id="UP000000248">
    <property type="component" value="Chromosome"/>
</dbReference>
<dbReference type="NCBIfam" id="TIGR01347">
    <property type="entry name" value="sucB"/>
    <property type="match status" value="1"/>
</dbReference>
<dbReference type="Pfam" id="PF00364">
    <property type="entry name" value="Biotin_lipoyl"/>
    <property type="match status" value="1"/>
</dbReference>
<evidence type="ECO:0000259" key="11">
    <source>
        <dbReference type="PROSITE" id="PS50968"/>
    </source>
</evidence>
<dbReference type="Gene3D" id="3.30.559.10">
    <property type="entry name" value="Chloramphenicol acetyltransferase-like domain"/>
    <property type="match status" value="1"/>
</dbReference>
<protein>
    <recommendedName>
        <fullName evidence="10">Dihydrolipoyllysine-residue succinyltransferase</fullName>
        <ecNumber evidence="10">2.3.1.61</ecNumber>
    </recommendedName>
</protein>
<evidence type="ECO:0000256" key="5">
    <source>
        <dbReference type="ARBA" id="ARBA00022532"/>
    </source>
</evidence>
<evidence type="ECO:0000256" key="1">
    <source>
        <dbReference type="ARBA" id="ARBA00001938"/>
    </source>
</evidence>
<dbReference type="RefSeq" id="WP_012030674.1">
    <property type="nucleotide sequence ID" value="NC_009446.1"/>
</dbReference>
<dbReference type="FunFam" id="3.30.559.10:FF:000007">
    <property type="entry name" value="Dihydrolipoamide acetyltransferase component of pyruvate dehydrogenase complex"/>
    <property type="match status" value="1"/>
</dbReference>
<evidence type="ECO:0000256" key="6">
    <source>
        <dbReference type="ARBA" id="ARBA00022679"/>
    </source>
</evidence>
<keyword evidence="13" id="KW-1185">Reference proteome</keyword>
<dbReference type="eggNOG" id="COG0508">
    <property type="taxonomic scope" value="Bacteria"/>
</dbReference>
<dbReference type="GO" id="GO:0005829">
    <property type="term" value="C:cytosol"/>
    <property type="evidence" value="ECO:0007669"/>
    <property type="project" value="TreeGrafter"/>
</dbReference>
<dbReference type="GO" id="GO:0033512">
    <property type="term" value="P:L-lysine catabolic process to acetyl-CoA via saccharopine"/>
    <property type="evidence" value="ECO:0007669"/>
    <property type="project" value="UniProtKB-UniPathway"/>
</dbReference>
<dbReference type="STRING" id="246195.DNO_0331"/>
<keyword evidence="8 12" id="KW-0012">Acyltransferase</keyword>
<dbReference type="InterPro" id="IPR023213">
    <property type="entry name" value="CAT-like_dom_sf"/>
</dbReference>
<keyword evidence="5" id="KW-0816">Tricarboxylic acid cycle</keyword>
<evidence type="ECO:0000256" key="7">
    <source>
        <dbReference type="ARBA" id="ARBA00022823"/>
    </source>
</evidence>
<sequence>MSTEVKIPTLPESVSDAILVNWHKSVGDFVEQGENLIDLETDKVMLEMPAPVSGIIAEILQEDGMTVISGQVIARIEEQKQQHEVPPAKKITIEEPVITEPSAAEHFPLSMEERVPMSRLRKKISERLLNVQQTTAMLTTFNEINMQAVMNYRHDFQNDFVKKYGVKLGLMSFFVRAAVAALRQFPVINAMIDGDDVVYRRYCNIGIAVASPRGLVVPILRNAETLSFADIERQIKIFAEKAADGSLSLEEISDGTFTITNGGTFGSMLSTPILNPPQSAILGMHAIVDRPMVENGAIVIRPVMYVALSYDHRLIDGREAVLFLKTIKNMLEAPARLLLDL</sequence>
<evidence type="ECO:0000256" key="3">
    <source>
        <dbReference type="ARBA" id="ARBA00005145"/>
    </source>
</evidence>
<dbReference type="InterPro" id="IPR000089">
    <property type="entry name" value="Biotin_lipoyl"/>
</dbReference>
<evidence type="ECO:0000256" key="9">
    <source>
        <dbReference type="ARBA" id="ARBA00052761"/>
    </source>
</evidence>
<dbReference type="CDD" id="cd06849">
    <property type="entry name" value="lipoyl_domain"/>
    <property type="match status" value="1"/>
</dbReference>
<keyword evidence="6 12" id="KW-0808">Transferase</keyword>
<dbReference type="OrthoDB" id="9805770at2"/>
<gene>
    <name evidence="12" type="primary">sucB</name>
    <name evidence="12" type="ordered locus">DNO_0331</name>
</gene>
<accession>A5EW59</accession>
<comment type="pathway">
    <text evidence="3">Amino-acid degradation; L-lysine degradation via saccharopine pathway; glutaryl-CoA from L-lysine: step 6/6.</text>
</comment>
<name>A5EW59_DICNV</name>
<organism evidence="12 13">
    <name type="scientific">Dichelobacter nodosus (strain VCS1703A)</name>
    <dbReference type="NCBI Taxonomy" id="246195"/>
    <lineage>
        <taxon>Bacteria</taxon>
        <taxon>Pseudomonadati</taxon>
        <taxon>Pseudomonadota</taxon>
        <taxon>Gammaproteobacteria</taxon>
        <taxon>Cardiobacteriales</taxon>
        <taxon>Cardiobacteriaceae</taxon>
        <taxon>Dichelobacter</taxon>
    </lineage>
</organism>
<dbReference type="SUPFAM" id="SSF51230">
    <property type="entry name" value="Single hybrid motif"/>
    <property type="match status" value="1"/>
</dbReference>
<dbReference type="Pfam" id="PF00198">
    <property type="entry name" value="2-oxoacid_dh"/>
    <property type="match status" value="1"/>
</dbReference>
<dbReference type="GO" id="GO:0045252">
    <property type="term" value="C:oxoglutarate dehydrogenase complex"/>
    <property type="evidence" value="ECO:0007669"/>
    <property type="project" value="UniProtKB-UniRule"/>
</dbReference>
<dbReference type="InterPro" id="IPR006255">
    <property type="entry name" value="SucB"/>
</dbReference>
<dbReference type="InterPro" id="IPR011053">
    <property type="entry name" value="Single_hybrid_motif"/>
</dbReference>
<dbReference type="PANTHER" id="PTHR43416:SF5">
    <property type="entry name" value="DIHYDROLIPOYLLYSINE-RESIDUE SUCCINYLTRANSFERASE COMPONENT OF 2-OXOGLUTARATE DEHYDROGENASE COMPLEX, MITOCHONDRIAL"/>
    <property type="match status" value="1"/>
</dbReference>
<dbReference type="AlphaFoldDB" id="A5EW59"/>
<proteinExistence type="inferred from homology"/>
<evidence type="ECO:0000256" key="10">
    <source>
        <dbReference type="NCBIfam" id="TIGR01347"/>
    </source>
</evidence>
<comment type="catalytic activity">
    <reaction evidence="9">
        <text>N(6)-[(R)-dihydrolipoyl]-L-lysyl-[protein] + succinyl-CoA = N(6)-[(R)-S(8)-succinyldihydrolipoyl]-L-lysyl-[protein] + CoA</text>
        <dbReference type="Rhea" id="RHEA:15213"/>
        <dbReference type="Rhea" id="RHEA-COMP:10475"/>
        <dbReference type="Rhea" id="RHEA-COMP:20092"/>
        <dbReference type="ChEBI" id="CHEBI:57287"/>
        <dbReference type="ChEBI" id="CHEBI:57292"/>
        <dbReference type="ChEBI" id="CHEBI:83100"/>
        <dbReference type="ChEBI" id="CHEBI:83120"/>
        <dbReference type="EC" id="2.3.1.61"/>
    </reaction>
</comment>
<comment type="function">
    <text evidence="2">E2 component of the 2-oxoglutarate dehydrogenase (OGDH) complex which catalyzes the second step in the conversion of 2-oxoglutarate to succinyl-CoA and CO(2).</text>
</comment>
<keyword evidence="7" id="KW-0450">Lipoyl</keyword>
<dbReference type="InterPro" id="IPR001078">
    <property type="entry name" value="2-oxoacid_DH_actylTfrase"/>
</dbReference>
<dbReference type="PROSITE" id="PS50968">
    <property type="entry name" value="BIOTINYL_LIPOYL"/>
    <property type="match status" value="1"/>
</dbReference>
<dbReference type="GO" id="GO:0006099">
    <property type="term" value="P:tricarboxylic acid cycle"/>
    <property type="evidence" value="ECO:0007669"/>
    <property type="project" value="UniProtKB-UniRule"/>
</dbReference>
<evidence type="ECO:0000256" key="4">
    <source>
        <dbReference type="ARBA" id="ARBA00007317"/>
    </source>
</evidence>
<dbReference type="Gene3D" id="2.40.50.100">
    <property type="match status" value="1"/>
</dbReference>
<evidence type="ECO:0000256" key="2">
    <source>
        <dbReference type="ARBA" id="ARBA00004052"/>
    </source>
</evidence>
<dbReference type="PANTHER" id="PTHR43416">
    <property type="entry name" value="DIHYDROLIPOYLLYSINE-RESIDUE SUCCINYLTRANSFERASE COMPONENT OF 2-OXOGLUTARATE DEHYDROGENASE COMPLEX, MITOCHONDRIAL-RELATED"/>
    <property type="match status" value="1"/>
</dbReference>
<evidence type="ECO:0000256" key="8">
    <source>
        <dbReference type="ARBA" id="ARBA00023315"/>
    </source>
</evidence>
<feature type="domain" description="Lipoyl-binding" evidence="11">
    <location>
        <begin position="2"/>
        <end position="77"/>
    </location>
</feature>
<dbReference type="EMBL" id="CP000513">
    <property type="protein sequence ID" value="ABQ14067.1"/>
    <property type="molecule type" value="Genomic_DNA"/>
</dbReference>